<dbReference type="Pfam" id="PF04122">
    <property type="entry name" value="CW_binding_2"/>
    <property type="match status" value="3"/>
</dbReference>
<protein>
    <submittedName>
        <fullName evidence="2">Cell wall-binding repeat-containing protein</fullName>
    </submittedName>
</protein>
<dbReference type="RefSeq" id="WP_251945438.1">
    <property type="nucleotide sequence ID" value="NZ_JAMRYM010000034.1"/>
</dbReference>
<comment type="caution">
    <text evidence="2">The sequence shown here is derived from an EMBL/GenBank/DDBJ whole genome shotgun (WGS) entry which is preliminary data.</text>
</comment>
<keyword evidence="1" id="KW-0732">Signal</keyword>
<keyword evidence="3" id="KW-1185">Reference proteome</keyword>
<evidence type="ECO:0000313" key="2">
    <source>
        <dbReference type="EMBL" id="MCM6762673.1"/>
    </source>
</evidence>
<feature type="signal peptide" evidence="1">
    <location>
        <begin position="1"/>
        <end position="29"/>
    </location>
</feature>
<dbReference type="Proteomes" id="UP001155240">
    <property type="component" value="Unassembled WGS sequence"/>
</dbReference>
<dbReference type="InterPro" id="IPR007253">
    <property type="entry name" value="Cell_wall-bd_2"/>
</dbReference>
<reference evidence="2" key="1">
    <citation type="submission" date="2022-06" db="EMBL/GenBank/DDBJ databases">
        <title>Whole genome shotgun sequencing (WGS) of Rathayibacter sp. ZW T2_19, isolated from stored onions (Allium cepa).</title>
        <authorList>
            <person name="Stoll D.A."/>
            <person name="Huch M."/>
        </authorList>
    </citation>
    <scope>NUCLEOTIDE SEQUENCE</scope>
    <source>
        <strain evidence="2">ZW T2_19</strain>
    </source>
</reference>
<name>A0A9X2ITM5_9MICO</name>
<sequence>MPRRRRLPLLVLTVTAALLGGAVAPLASAAPDSTVTDTVRLSPPRPVDGRTVPLGDAVGAVDGNFQFVPRGKDPAAGTASGTITISGSVTVADGAGGSGPLPFGVQPFVSLYNWDGFQIRSSTSADFSFSAPAGATYFLLAGAGFGQPYARTWFGGTPIPARSPGITASTTDADITLLPGGSVTGTVGAPAAATGTRPYSAEAWLLEEGTDSAWPMGSGYLNIQGGGTSPFQITGLPAGRYLVRALESTSSATAPASADAFWRTSENATTATPVTVGAGTTTGIDLALEAYESTTARISGTDRYATSVAATRSFFTPGIPVLYVASGAKWPDALSAGPAASVQGGALLLTDPDGVPSVVRDEIVRLAPERVVVVGSPATVSTAVYDELAALTPSIRRIGGTDRYATSQLIVADAFRGTDRPEVFLATGNDFPDALSIGPAAGRRGAPVLLVDGKRDSVDQGTADALARLDADRTVLLGLEPSISDGIRLDLVARGLADDLRRIGGENRYDTSGQINAFYDGGALASSAFLASGEGFADALSAGTVAAAMGAPIVLSRPSCVPQQALTALAVKHRSDLHLLGSPLTLSEAVARATPC</sequence>
<evidence type="ECO:0000256" key="1">
    <source>
        <dbReference type="SAM" id="SignalP"/>
    </source>
</evidence>
<gene>
    <name evidence="2" type="ORF">NB037_09625</name>
</gene>
<organism evidence="2 3">
    <name type="scientific">Rathayibacter rubneri</name>
    <dbReference type="NCBI Taxonomy" id="2950106"/>
    <lineage>
        <taxon>Bacteria</taxon>
        <taxon>Bacillati</taxon>
        <taxon>Actinomycetota</taxon>
        <taxon>Actinomycetes</taxon>
        <taxon>Micrococcales</taxon>
        <taxon>Microbacteriaceae</taxon>
        <taxon>Rathayibacter</taxon>
    </lineage>
</organism>
<evidence type="ECO:0000313" key="3">
    <source>
        <dbReference type="Proteomes" id="UP001155240"/>
    </source>
</evidence>
<accession>A0A9X2ITM5</accession>
<dbReference type="PANTHER" id="PTHR30032">
    <property type="entry name" value="N-ACETYLMURAMOYL-L-ALANINE AMIDASE-RELATED"/>
    <property type="match status" value="1"/>
</dbReference>
<dbReference type="AlphaFoldDB" id="A0A9X2ITM5"/>
<dbReference type="EMBL" id="JAMRYM010000034">
    <property type="protein sequence ID" value="MCM6762673.1"/>
    <property type="molecule type" value="Genomic_DNA"/>
</dbReference>
<dbReference type="InterPro" id="IPR051922">
    <property type="entry name" value="Bact_Sporulation_Assoc"/>
</dbReference>
<proteinExistence type="predicted"/>
<feature type="chain" id="PRO_5040750890" evidence="1">
    <location>
        <begin position="30"/>
        <end position="596"/>
    </location>
</feature>
<dbReference type="PANTHER" id="PTHR30032:SF8">
    <property type="entry name" value="GERMINATION-SPECIFIC N-ACETYLMURAMOYL-L-ALANINE AMIDASE"/>
    <property type="match status" value="1"/>
</dbReference>